<keyword evidence="2" id="KW-1017">Isopeptide bond</keyword>
<dbReference type="OrthoDB" id="10251727at2759"/>
<evidence type="ECO:0000256" key="3">
    <source>
        <dbReference type="ARBA" id="ARBA00022553"/>
    </source>
</evidence>
<dbReference type="GO" id="GO:0005730">
    <property type="term" value="C:nucleolus"/>
    <property type="evidence" value="ECO:0007669"/>
    <property type="project" value="UniProtKB-SubCell"/>
</dbReference>
<organism evidence="12 13">
    <name type="scientific">Scyliorhinus torazame</name>
    <name type="common">Cloudy catshark</name>
    <name type="synonym">Catulus torazame</name>
    <dbReference type="NCBI Taxonomy" id="75743"/>
    <lineage>
        <taxon>Eukaryota</taxon>
        <taxon>Metazoa</taxon>
        <taxon>Chordata</taxon>
        <taxon>Craniata</taxon>
        <taxon>Vertebrata</taxon>
        <taxon>Chondrichthyes</taxon>
        <taxon>Elasmobranchii</taxon>
        <taxon>Galeomorphii</taxon>
        <taxon>Galeoidea</taxon>
        <taxon>Carcharhiniformes</taxon>
        <taxon>Scyliorhinidae</taxon>
        <taxon>Scyliorhinus</taxon>
    </lineage>
</organism>
<evidence type="ECO:0000313" key="12">
    <source>
        <dbReference type="EMBL" id="GCB75387.1"/>
    </source>
</evidence>
<dbReference type="OMA" id="NVWLVVN"/>
<evidence type="ECO:0000256" key="10">
    <source>
        <dbReference type="ARBA" id="ARBA00070787"/>
    </source>
</evidence>
<feature type="compositionally biased region" description="Polar residues" evidence="11">
    <location>
        <begin position="391"/>
        <end position="407"/>
    </location>
</feature>
<evidence type="ECO:0000256" key="11">
    <source>
        <dbReference type="SAM" id="MobiDB-lite"/>
    </source>
</evidence>
<comment type="subcellular location">
    <subcellularLocation>
        <location evidence="1">Nucleus</location>
        <location evidence="1">Nucleolus</location>
    </subcellularLocation>
</comment>
<evidence type="ECO:0000256" key="6">
    <source>
        <dbReference type="ARBA" id="ARBA00023054"/>
    </source>
</evidence>
<feature type="compositionally biased region" description="Polar residues" evidence="11">
    <location>
        <begin position="354"/>
        <end position="371"/>
    </location>
</feature>
<keyword evidence="13" id="KW-1185">Reference proteome</keyword>
<keyword evidence="7" id="KW-0539">Nucleus</keyword>
<dbReference type="FunFam" id="3.40.50.790:FF:000004">
    <property type="entry name" value="Ribosomal L1 domain-containing 1-like 1"/>
    <property type="match status" value="1"/>
</dbReference>
<evidence type="ECO:0000256" key="5">
    <source>
        <dbReference type="ARBA" id="ARBA00022990"/>
    </source>
</evidence>
<dbReference type="Gene3D" id="3.30.190.20">
    <property type="match status" value="1"/>
</dbReference>
<evidence type="ECO:0000256" key="7">
    <source>
        <dbReference type="ARBA" id="ARBA00023242"/>
    </source>
</evidence>
<dbReference type="CDD" id="cd00403">
    <property type="entry name" value="Ribosomal_L1"/>
    <property type="match status" value="1"/>
</dbReference>
<dbReference type="SUPFAM" id="SSF56808">
    <property type="entry name" value="Ribosomal protein L1"/>
    <property type="match status" value="1"/>
</dbReference>
<proteinExistence type="inferred from homology"/>
<comment type="caution">
    <text evidence="12">The sequence shown here is derived from an EMBL/GenBank/DDBJ whole genome shotgun (WGS) entry which is preliminary data.</text>
</comment>
<gene>
    <name evidence="12" type="ORF">scyTo_0015313</name>
</gene>
<feature type="compositionally biased region" description="Basic residues" evidence="11">
    <location>
        <begin position="254"/>
        <end position="268"/>
    </location>
</feature>
<evidence type="ECO:0000313" key="13">
    <source>
        <dbReference type="Proteomes" id="UP000288216"/>
    </source>
</evidence>
<dbReference type="EMBL" id="BFAA01008632">
    <property type="protein sequence ID" value="GCB75387.1"/>
    <property type="molecule type" value="Genomic_DNA"/>
</dbReference>
<keyword evidence="6" id="KW-0175">Coiled coil</keyword>
<evidence type="ECO:0000256" key="2">
    <source>
        <dbReference type="ARBA" id="ARBA00022499"/>
    </source>
</evidence>
<evidence type="ECO:0000256" key="8">
    <source>
        <dbReference type="ARBA" id="ARBA00054167"/>
    </source>
</evidence>
<keyword evidence="3" id="KW-0597">Phosphoprotein</keyword>
<evidence type="ECO:0000256" key="1">
    <source>
        <dbReference type="ARBA" id="ARBA00004604"/>
    </source>
</evidence>
<dbReference type="AlphaFoldDB" id="A0A401PQK8"/>
<feature type="compositionally biased region" description="Basic residues" evidence="11">
    <location>
        <begin position="373"/>
        <end position="385"/>
    </location>
</feature>
<protein>
    <recommendedName>
        <fullName evidence="10">Ribosomal L1 domain-containing protein 1</fullName>
    </recommendedName>
</protein>
<name>A0A401PQK8_SCYTO</name>
<keyword evidence="5" id="KW-0007">Acetylation</keyword>
<dbReference type="InterPro" id="IPR023674">
    <property type="entry name" value="Ribosomal_uL1-like"/>
</dbReference>
<dbReference type="InterPro" id="IPR028364">
    <property type="entry name" value="Ribosomal_uL1/biogenesis"/>
</dbReference>
<dbReference type="Gene3D" id="3.40.50.790">
    <property type="match status" value="1"/>
</dbReference>
<feature type="region of interest" description="Disordered" evidence="11">
    <location>
        <begin position="314"/>
        <end position="436"/>
    </location>
</feature>
<dbReference type="Pfam" id="PF00687">
    <property type="entry name" value="Ribosomal_L1"/>
    <property type="match status" value="1"/>
</dbReference>
<feature type="region of interest" description="Disordered" evidence="11">
    <location>
        <begin position="253"/>
        <end position="278"/>
    </location>
</feature>
<evidence type="ECO:0000256" key="9">
    <source>
        <dbReference type="ARBA" id="ARBA00061550"/>
    </source>
</evidence>
<feature type="compositionally biased region" description="Basic residues" evidence="11">
    <location>
        <begin position="424"/>
        <end position="436"/>
    </location>
</feature>
<accession>A0A401PQK8</accession>
<reference evidence="12 13" key="1">
    <citation type="journal article" date="2018" name="Nat. Ecol. Evol.">
        <title>Shark genomes provide insights into elasmobranch evolution and the origin of vertebrates.</title>
        <authorList>
            <person name="Hara Y"/>
            <person name="Yamaguchi K"/>
            <person name="Onimaru K"/>
            <person name="Kadota M"/>
            <person name="Koyanagi M"/>
            <person name="Keeley SD"/>
            <person name="Tatsumi K"/>
            <person name="Tanaka K"/>
            <person name="Motone F"/>
            <person name="Kageyama Y"/>
            <person name="Nozu R"/>
            <person name="Adachi N"/>
            <person name="Nishimura O"/>
            <person name="Nakagawa R"/>
            <person name="Tanegashima C"/>
            <person name="Kiyatake I"/>
            <person name="Matsumoto R"/>
            <person name="Murakumo K"/>
            <person name="Nishida K"/>
            <person name="Terakita A"/>
            <person name="Kuratani S"/>
            <person name="Sato K"/>
            <person name="Hyodo S Kuraku.S."/>
        </authorList>
    </citation>
    <scope>NUCLEOTIDE SEQUENCE [LARGE SCALE GENOMIC DNA]</scope>
</reference>
<keyword evidence="4" id="KW-0832">Ubl conjugation</keyword>
<dbReference type="InterPro" id="IPR016095">
    <property type="entry name" value="Ribosomal_uL1_3-a/b-sand"/>
</dbReference>
<dbReference type="Proteomes" id="UP000288216">
    <property type="component" value="Unassembled WGS sequence"/>
</dbReference>
<comment type="function">
    <text evidence="8">Regulates cellular senescence through inhibition of PTEN translation. Acts as a pro-apoptotic regulator in response to DNA damage.</text>
</comment>
<sequence length="436" mass="48615">MAALDSEQVAKAVKALQAYVKKSKNDTKLFLNEDENIMLNVTVWKIPNREQTIKITLPHGIRSETMEVCLFTKDEPNMTADQTERFYKRLLSKLGVENITQIIPYKSLKTEYKPFEAKRRLLNRFDLFLADDRIRRLLPSHLGKHFYKSKKVPLSVNLASKNLAKDLNQRIQGTILPVNKKGSCYASRVAHTGMKMQEAVENVTAAIRVIAEQLPTRWKNVKILHLKTTTSVALPIYASGMQNLQELEESLPKAPKKQHKTKKHKKATKVVNSGTATEVPSSAEVTSVLVEAVKKAKKTKPSVANKQAAEEIPQLVPIENQRPTKKAKLQGLNGKRNIPPKAGGGNVTPLAEKPQQTPQQNPESHGLQTPATRGKRLQTPKRGAGKKGSSFERSVQKKTAQKPQQKSVGAPKPEKLVKSATKTPKQKQKRKIPQSA</sequence>
<comment type="similarity">
    <text evidence="9">Belongs to the universal ribosomal protein uL1 family. Highly divergent.</text>
</comment>
<evidence type="ECO:0000256" key="4">
    <source>
        <dbReference type="ARBA" id="ARBA00022843"/>
    </source>
</evidence>
<dbReference type="STRING" id="75743.A0A401PQK8"/>